<name>A0ACC2PCX7_9HYME</name>
<protein>
    <submittedName>
        <fullName evidence="1">Uncharacterized protein</fullName>
    </submittedName>
</protein>
<proteinExistence type="predicted"/>
<comment type="caution">
    <text evidence="1">The sequence shown here is derived from an EMBL/GenBank/DDBJ whole genome shotgun (WGS) entry which is preliminary data.</text>
</comment>
<gene>
    <name evidence="1" type="ORF">QAD02_016064</name>
</gene>
<dbReference type="EMBL" id="CM056742">
    <property type="protein sequence ID" value="KAJ8680277.1"/>
    <property type="molecule type" value="Genomic_DNA"/>
</dbReference>
<organism evidence="1 2">
    <name type="scientific">Eretmocerus hayati</name>
    <dbReference type="NCBI Taxonomy" id="131215"/>
    <lineage>
        <taxon>Eukaryota</taxon>
        <taxon>Metazoa</taxon>
        <taxon>Ecdysozoa</taxon>
        <taxon>Arthropoda</taxon>
        <taxon>Hexapoda</taxon>
        <taxon>Insecta</taxon>
        <taxon>Pterygota</taxon>
        <taxon>Neoptera</taxon>
        <taxon>Endopterygota</taxon>
        <taxon>Hymenoptera</taxon>
        <taxon>Apocrita</taxon>
        <taxon>Proctotrupomorpha</taxon>
        <taxon>Chalcidoidea</taxon>
        <taxon>Aphelinidae</taxon>
        <taxon>Aphelininae</taxon>
        <taxon>Eretmocerus</taxon>
    </lineage>
</organism>
<accession>A0ACC2PCX7</accession>
<sequence>MPSTVKISHSRLENFKIERMIKWLWITSTFVVMVSTQDNFYANGRFGKRKEKELMLTLPLVLNRFSRSDISKNPKLMSQLIELVPRMERFFTGSRYGKRSLGPLSTTTAMSARRLADFNSGLESAIDYVSRIRPSTDFEARGRDYNDITDDPGSGDKKLGHDSRHRSVYKSRGTI</sequence>
<evidence type="ECO:0000313" key="2">
    <source>
        <dbReference type="Proteomes" id="UP001239111"/>
    </source>
</evidence>
<keyword evidence="2" id="KW-1185">Reference proteome</keyword>
<reference evidence="1" key="1">
    <citation type="submission" date="2023-04" db="EMBL/GenBank/DDBJ databases">
        <title>A chromosome-level genome assembly of the parasitoid wasp Eretmocerus hayati.</title>
        <authorList>
            <person name="Zhong Y."/>
            <person name="Liu S."/>
            <person name="Liu Y."/>
        </authorList>
    </citation>
    <scope>NUCLEOTIDE SEQUENCE</scope>
    <source>
        <strain evidence="1">ZJU_SS_LIU_2023</strain>
    </source>
</reference>
<evidence type="ECO:0000313" key="1">
    <source>
        <dbReference type="EMBL" id="KAJ8680277.1"/>
    </source>
</evidence>
<dbReference type="Proteomes" id="UP001239111">
    <property type="component" value="Chromosome 2"/>
</dbReference>